<dbReference type="InterPro" id="IPR036852">
    <property type="entry name" value="Peptidase_S8/S53_dom_sf"/>
</dbReference>
<evidence type="ECO:0000256" key="1">
    <source>
        <dbReference type="SAM" id="SignalP"/>
    </source>
</evidence>
<dbReference type="InterPro" id="IPR050819">
    <property type="entry name" value="Tripeptidyl-peptidase_I"/>
</dbReference>
<dbReference type="Proteomes" id="UP001500013">
    <property type="component" value="Unassembled WGS sequence"/>
</dbReference>
<dbReference type="InterPro" id="IPR030400">
    <property type="entry name" value="Sedolisin_dom"/>
</dbReference>
<sequence>MRNRTRRTRTYVGAALASAALALGTTLAAGSAATAAGTDNSDIVYTVHPHALQYSTGSQVGALPTPSQCVARIGLACYTPALIRKAYDIPDGWTGKGQRIVIVDAYGSPTVRQDLDVFSQTFGLPKASLNVYYPGGKPQTSAAHQGQPLGWAGETSLDVQWAHAIAPDATINLVVAPNNYGNALNVAVRYAVDHDLGDVMSMSYGSDEAAIKGAGNNLQLQQSHADFEAAATKGISVFASSGDDGASNGGPRLAAGYPASDPLVTAVGGTNLFASDTGAYQGETVWGDQASCAQHQPFGCTLGPIGATGGAPSAIFAAPSYQAGVTGSAMRTTSDVSYNASVYTSVFVYVGFNAKASDNGFYFYGGTSSGSPQWAAIGALADQQAGHRLGQLNPALYAIGTGATHALAFHDVTSGNNAWDGPGFDARAGYDDPTGLGSPDVAGLVGQLVH</sequence>
<name>A0ABN2S0P2_9MICO</name>
<gene>
    <name evidence="3" type="ORF">GCM10009817_18490</name>
</gene>
<dbReference type="RefSeq" id="WP_344060931.1">
    <property type="nucleotide sequence ID" value="NZ_BAAAPU010000007.1"/>
</dbReference>
<dbReference type="PANTHER" id="PTHR14218">
    <property type="entry name" value="PROTEASE S8 TRIPEPTIDYL PEPTIDASE I CLN2"/>
    <property type="match status" value="1"/>
</dbReference>
<comment type="caution">
    <text evidence="3">The sequence shown here is derived from an EMBL/GenBank/DDBJ whole genome shotgun (WGS) entry which is preliminary data.</text>
</comment>
<keyword evidence="4" id="KW-1185">Reference proteome</keyword>
<reference evidence="3 4" key="1">
    <citation type="journal article" date="2019" name="Int. J. Syst. Evol. Microbiol.">
        <title>The Global Catalogue of Microorganisms (GCM) 10K type strain sequencing project: providing services to taxonomists for standard genome sequencing and annotation.</title>
        <authorList>
            <consortium name="The Broad Institute Genomics Platform"/>
            <consortium name="The Broad Institute Genome Sequencing Center for Infectious Disease"/>
            <person name="Wu L."/>
            <person name="Ma J."/>
        </authorList>
    </citation>
    <scope>NUCLEOTIDE SEQUENCE [LARGE SCALE GENOMIC DNA]</scope>
    <source>
        <strain evidence="3 4">JCM 15628</strain>
    </source>
</reference>
<keyword evidence="1" id="KW-0732">Signal</keyword>
<dbReference type="CDD" id="cd04056">
    <property type="entry name" value="Peptidases_S53"/>
    <property type="match status" value="1"/>
</dbReference>
<organism evidence="3 4">
    <name type="scientific">Terrabacter lapilli</name>
    <dbReference type="NCBI Taxonomy" id="436231"/>
    <lineage>
        <taxon>Bacteria</taxon>
        <taxon>Bacillati</taxon>
        <taxon>Actinomycetota</taxon>
        <taxon>Actinomycetes</taxon>
        <taxon>Micrococcales</taxon>
        <taxon>Intrasporangiaceae</taxon>
        <taxon>Terrabacter</taxon>
    </lineage>
</organism>
<feature type="chain" id="PRO_5047397629" evidence="1">
    <location>
        <begin position="29"/>
        <end position="450"/>
    </location>
</feature>
<evidence type="ECO:0000313" key="3">
    <source>
        <dbReference type="EMBL" id="GAA1978330.1"/>
    </source>
</evidence>
<dbReference type="EMBL" id="BAAAPU010000007">
    <property type="protein sequence ID" value="GAA1978330.1"/>
    <property type="molecule type" value="Genomic_DNA"/>
</dbReference>
<dbReference type="PROSITE" id="PS51695">
    <property type="entry name" value="SEDOLISIN"/>
    <property type="match status" value="1"/>
</dbReference>
<protein>
    <submittedName>
        <fullName evidence="3">S53 family peptidase</fullName>
    </submittedName>
</protein>
<feature type="domain" description="Peptidase S53" evidence="2">
    <location>
        <begin position="77"/>
        <end position="450"/>
    </location>
</feature>
<dbReference type="PANTHER" id="PTHR14218:SF15">
    <property type="entry name" value="TRIPEPTIDYL-PEPTIDASE 1"/>
    <property type="match status" value="1"/>
</dbReference>
<accession>A0ABN2S0P2</accession>
<evidence type="ECO:0000313" key="4">
    <source>
        <dbReference type="Proteomes" id="UP001500013"/>
    </source>
</evidence>
<dbReference type="Gene3D" id="3.40.50.200">
    <property type="entry name" value="Peptidase S8/S53 domain"/>
    <property type="match status" value="1"/>
</dbReference>
<proteinExistence type="predicted"/>
<evidence type="ECO:0000259" key="2">
    <source>
        <dbReference type="PROSITE" id="PS51695"/>
    </source>
</evidence>
<feature type="signal peptide" evidence="1">
    <location>
        <begin position="1"/>
        <end position="28"/>
    </location>
</feature>
<dbReference type="SUPFAM" id="SSF52743">
    <property type="entry name" value="Subtilisin-like"/>
    <property type="match status" value="1"/>
</dbReference>